<name>A0A0A9D8K2_ARUDO</name>
<dbReference type="AlphaFoldDB" id="A0A0A9D8K2"/>
<organism evidence="3">
    <name type="scientific">Arundo donax</name>
    <name type="common">Giant reed</name>
    <name type="synonym">Donax arundinaceus</name>
    <dbReference type="NCBI Taxonomy" id="35708"/>
    <lineage>
        <taxon>Eukaryota</taxon>
        <taxon>Viridiplantae</taxon>
        <taxon>Streptophyta</taxon>
        <taxon>Embryophyta</taxon>
        <taxon>Tracheophyta</taxon>
        <taxon>Spermatophyta</taxon>
        <taxon>Magnoliopsida</taxon>
        <taxon>Liliopsida</taxon>
        <taxon>Poales</taxon>
        <taxon>Poaceae</taxon>
        <taxon>PACMAD clade</taxon>
        <taxon>Arundinoideae</taxon>
        <taxon>Arundineae</taxon>
        <taxon>Arundo</taxon>
    </lineage>
</organism>
<dbReference type="Gene3D" id="1.20.1280.50">
    <property type="match status" value="1"/>
</dbReference>
<dbReference type="EMBL" id="GBRH01212956">
    <property type="protein sequence ID" value="JAD84939.1"/>
    <property type="molecule type" value="Transcribed_RNA"/>
</dbReference>
<dbReference type="InterPro" id="IPR036047">
    <property type="entry name" value="F-box-like_dom_sf"/>
</dbReference>
<dbReference type="InterPro" id="IPR001810">
    <property type="entry name" value="F-box_dom"/>
</dbReference>
<evidence type="ECO:0000313" key="3">
    <source>
        <dbReference type="EMBL" id="JAD84939.1"/>
    </source>
</evidence>
<sequence length="376" mass="42113">MMPSQPPPPLDDEDLLALILLRLPPLPSSLSRASLVCQRWRRLVRDPAFHRRFRAFHRTPPVLGFFHNSPQSPRFVAAQGPAGIRIAAAVRDLRRDGDDGMWWFVDCRHGRALLRARDWADLLVWDLITAERRLIPVPHQMREGAPDCNAAVLFPSAAGDGDGHPSPFNVVVVFTSHGRASACVYSSLTGAWSQMLSTQTPLPPCELSEEPGALVGDALYWLLGESSILEFQFQSGNQILELVERPLETFSVYKRNIRVMRSEVGLLGLAAVKNLNLHLWAREPDHGGAAKWVLHREIELCIVLQLPLMQPRVGSIPVWISGLGENGNVVFLRTMVGIFMVWPETMQFKMVTNNVLIKTVYPYAGFYFPEEVGTGR</sequence>
<dbReference type="InterPro" id="IPR056594">
    <property type="entry name" value="AT5G49610-like_b-prop"/>
</dbReference>
<reference evidence="3" key="1">
    <citation type="submission" date="2014-09" db="EMBL/GenBank/DDBJ databases">
        <authorList>
            <person name="Magalhaes I.L.F."/>
            <person name="Oliveira U."/>
            <person name="Santos F.R."/>
            <person name="Vidigal T.H.D.A."/>
            <person name="Brescovit A.D."/>
            <person name="Santos A.J."/>
        </authorList>
    </citation>
    <scope>NUCLEOTIDE SEQUENCE</scope>
    <source>
        <tissue evidence="3">Shoot tissue taken approximately 20 cm above the soil surface</tissue>
    </source>
</reference>
<feature type="domain" description="F-box" evidence="1">
    <location>
        <begin position="14"/>
        <end position="53"/>
    </location>
</feature>
<dbReference type="Pfam" id="PF23635">
    <property type="entry name" value="Beta-prop_AT5G49610-like"/>
    <property type="match status" value="1"/>
</dbReference>
<protein>
    <submittedName>
        <fullName evidence="3">Uncharacterized protein</fullName>
    </submittedName>
</protein>
<dbReference type="SUPFAM" id="SSF81383">
    <property type="entry name" value="F-box domain"/>
    <property type="match status" value="1"/>
</dbReference>
<evidence type="ECO:0000259" key="2">
    <source>
        <dbReference type="Pfam" id="PF23635"/>
    </source>
</evidence>
<accession>A0A0A9D8K2</accession>
<proteinExistence type="predicted"/>
<dbReference type="Pfam" id="PF12937">
    <property type="entry name" value="F-box-like"/>
    <property type="match status" value="1"/>
</dbReference>
<reference evidence="3" key="2">
    <citation type="journal article" date="2015" name="Data Brief">
        <title>Shoot transcriptome of the giant reed, Arundo donax.</title>
        <authorList>
            <person name="Barrero R.A."/>
            <person name="Guerrero F.D."/>
            <person name="Moolhuijzen P."/>
            <person name="Goolsby J.A."/>
            <person name="Tidwell J."/>
            <person name="Bellgard S.E."/>
            <person name="Bellgard M.I."/>
        </authorList>
    </citation>
    <scope>NUCLEOTIDE SEQUENCE</scope>
    <source>
        <tissue evidence="3">Shoot tissue taken approximately 20 cm above the soil surface</tissue>
    </source>
</reference>
<dbReference type="PANTHER" id="PTHR32133:SF302">
    <property type="entry name" value="F-BOX DOMAIN CONTAINING PROTEIN, EXPRESSED"/>
    <property type="match status" value="1"/>
</dbReference>
<dbReference type="PANTHER" id="PTHR32133">
    <property type="entry name" value="OS07G0120400 PROTEIN"/>
    <property type="match status" value="1"/>
</dbReference>
<feature type="domain" description="F-box protein AT5G49610-like beta-propeller" evidence="2">
    <location>
        <begin position="105"/>
        <end position="350"/>
    </location>
</feature>
<evidence type="ECO:0000259" key="1">
    <source>
        <dbReference type="Pfam" id="PF12937"/>
    </source>
</evidence>